<dbReference type="GO" id="GO:0016787">
    <property type="term" value="F:hydrolase activity"/>
    <property type="evidence" value="ECO:0007669"/>
    <property type="project" value="UniProtKB-KW"/>
</dbReference>
<comment type="caution">
    <text evidence="5">The sequence shown here is derived from an EMBL/GenBank/DDBJ whole genome shotgun (WGS) entry which is preliminary data.</text>
</comment>
<dbReference type="GO" id="GO:0005524">
    <property type="term" value="F:ATP binding"/>
    <property type="evidence" value="ECO:0007669"/>
    <property type="project" value="UniProtKB-KW"/>
</dbReference>
<evidence type="ECO:0000256" key="3">
    <source>
        <dbReference type="ARBA" id="ARBA00022840"/>
    </source>
</evidence>
<dbReference type="Proteomes" id="UP000712600">
    <property type="component" value="Unassembled WGS sequence"/>
</dbReference>
<protein>
    <recommendedName>
        <fullName evidence="4">Helicase C-terminal domain-containing protein</fullName>
    </recommendedName>
</protein>
<keyword evidence="3" id="KW-0067">ATP-binding</keyword>
<sequence length="113" mass="12834">MSKAARDVAINKFREDPDCKVFLMSMKAGGVALNLTVASHVFMMEPCWNPAVERQAHDTIHRIGQYKPIRVVKFIIENTVEERILKLLFEATVNAHGGIGNWTAEDREFLFTT</sequence>
<dbReference type="GO" id="GO:0008094">
    <property type="term" value="F:ATP-dependent activity, acting on DNA"/>
    <property type="evidence" value="ECO:0007669"/>
    <property type="project" value="TreeGrafter"/>
</dbReference>
<dbReference type="InterPro" id="IPR027417">
    <property type="entry name" value="P-loop_NTPase"/>
</dbReference>
<keyword evidence="1" id="KW-0547">Nucleotide-binding</keyword>
<keyword evidence="2" id="KW-0378">Hydrolase</keyword>
<reference evidence="5" key="1">
    <citation type="submission" date="2019-12" db="EMBL/GenBank/DDBJ databases">
        <title>Genome sequencing and annotation of Brassica cretica.</title>
        <authorList>
            <person name="Studholme D.J."/>
            <person name="Sarris P."/>
        </authorList>
    </citation>
    <scope>NUCLEOTIDE SEQUENCE</scope>
    <source>
        <strain evidence="5">PFS-109/04</strain>
        <tissue evidence="5">Leaf</tissue>
    </source>
</reference>
<dbReference type="PANTHER" id="PTHR45626">
    <property type="entry name" value="TRANSCRIPTION TERMINATION FACTOR 2-RELATED"/>
    <property type="match status" value="1"/>
</dbReference>
<dbReference type="PROSITE" id="PS51194">
    <property type="entry name" value="HELICASE_CTER"/>
    <property type="match status" value="1"/>
</dbReference>
<evidence type="ECO:0000256" key="2">
    <source>
        <dbReference type="ARBA" id="ARBA00022801"/>
    </source>
</evidence>
<accession>A0A8S9RTX0</accession>
<dbReference type="InterPro" id="IPR049730">
    <property type="entry name" value="SNF2/RAD54-like_C"/>
</dbReference>
<feature type="domain" description="Helicase C-terminal" evidence="4">
    <location>
        <begin position="1"/>
        <end position="107"/>
    </location>
</feature>
<organism evidence="5 6">
    <name type="scientific">Brassica cretica</name>
    <name type="common">Mustard</name>
    <dbReference type="NCBI Taxonomy" id="69181"/>
    <lineage>
        <taxon>Eukaryota</taxon>
        <taxon>Viridiplantae</taxon>
        <taxon>Streptophyta</taxon>
        <taxon>Embryophyta</taxon>
        <taxon>Tracheophyta</taxon>
        <taxon>Spermatophyta</taxon>
        <taxon>Magnoliopsida</taxon>
        <taxon>eudicotyledons</taxon>
        <taxon>Gunneridae</taxon>
        <taxon>Pentapetalae</taxon>
        <taxon>rosids</taxon>
        <taxon>malvids</taxon>
        <taxon>Brassicales</taxon>
        <taxon>Brassicaceae</taxon>
        <taxon>Brassiceae</taxon>
        <taxon>Brassica</taxon>
    </lineage>
</organism>
<dbReference type="CDD" id="cd18793">
    <property type="entry name" value="SF2_C_SNF"/>
    <property type="match status" value="1"/>
</dbReference>
<dbReference type="InterPro" id="IPR001650">
    <property type="entry name" value="Helicase_C-like"/>
</dbReference>
<dbReference type="AlphaFoldDB" id="A0A8S9RTX0"/>
<dbReference type="Gene3D" id="3.40.50.300">
    <property type="entry name" value="P-loop containing nucleotide triphosphate hydrolases"/>
    <property type="match status" value="1"/>
</dbReference>
<evidence type="ECO:0000259" key="4">
    <source>
        <dbReference type="PROSITE" id="PS51194"/>
    </source>
</evidence>
<name>A0A8S9RTX0_BRACR</name>
<evidence type="ECO:0000256" key="1">
    <source>
        <dbReference type="ARBA" id="ARBA00022741"/>
    </source>
</evidence>
<dbReference type="GO" id="GO:0006289">
    <property type="term" value="P:nucleotide-excision repair"/>
    <property type="evidence" value="ECO:0007669"/>
    <property type="project" value="TreeGrafter"/>
</dbReference>
<dbReference type="Pfam" id="PF00271">
    <property type="entry name" value="Helicase_C"/>
    <property type="match status" value="1"/>
</dbReference>
<evidence type="ECO:0000313" key="6">
    <source>
        <dbReference type="Proteomes" id="UP000712600"/>
    </source>
</evidence>
<dbReference type="SUPFAM" id="SSF52540">
    <property type="entry name" value="P-loop containing nucleoside triphosphate hydrolases"/>
    <property type="match status" value="1"/>
</dbReference>
<dbReference type="EMBL" id="QGKX02000088">
    <property type="protein sequence ID" value="KAF3584731.1"/>
    <property type="molecule type" value="Genomic_DNA"/>
</dbReference>
<evidence type="ECO:0000313" key="5">
    <source>
        <dbReference type="EMBL" id="KAF3584731.1"/>
    </source>
</evidence>
<dbReference type="PANTHER" id="PTHR45626:SF29">
    <property type="entry name" value="BNAA10G03160D PROTEIN"/>
    <property type="match status" value="1"/>
</dbReference>
<dbReference type="GO" id="GO:0005634">
    <property type="term" value="C:nucleus"/>
    <property type="evidence" value="ECO:0007669"/>
    <property type="project" value="TreeGrafter"/>
</dbReference>
<dbReference type="InterPro" id="IPR050628">
    <property type="entry name" value="SNF2_RAD54_helicase_TF"/>
</dbReference>
<gene>
    <name evidence="5" type="ORF">F2Q69_00026503</name>
</gene>
<proteinExistence type="predicted"/>